<evidence type="ECO:0000256" key="2">
    <source>
        <dbReference type="ARBA" id="ARBA00008787"/>
    </source>
</evidence>
<evidence type="ECO:0000256" key="5">
    <source>
        <dbReference type="ARBA" id="ARBA00023186"/>
    </source>
</evidence>
<evidence type="ECO:0000256" key="4">
    <source>
        <dbReference type="ARBA" id="ARBA00022795"/>
    </source>
</evidence>
<gene>
    <name evidence="8" type="primary">fliS</name>
    <name evidence="8" type="ORF">NCTC10060_03418</name>
</gene>
<evidence type="ECO:0000313" key="8">
    <source>
        <dbReference type="EMBL" id="SUG56251.1"/>
    </source>
</evidence>
<evidence type="ECO:0000256" key="1">
    <source>
        <dbReference type="ARBA" id="ARBA00004514"/>
    </source>
</evidence>
<proteinExistence type="inferred from homology"/>
<dbReference type="PANTHER" id="PTHR34773:SF1">
    <property type="entry name" value="FLAGELLAR SECRETION CHAPERONE FLIS"/>
    <property type="match status" value="1"/>
</dbReference>
<dbReference type="AlphaFoldDB" id="A0A379U089"/>
<dbReference type="InterPro" id="IPR003713">
    <property type="entry name" value="FliS"/>
</dbReference>
<dbReference type="EMBL" id="UGXH01000003">
    <property type="protein sequence ID" value="SUG56251.1"/>
    <property type="molecule type" value="Genomic_DNA"/>
</dbReference>
<dbReference type="GO" id="GO:0071973">
    <property type="term" value="P:bacterial-type flagellum-dependent cell motility"/>
    <property type="evidence" value="ECO:0007669"/>
    <property type="project" value="TreeGrafter"/>
</dbReference>
<accession>A0A379U089</accession>
<dbReference type="NCBIfam" id="TIGR00208">
    <property type="entry name" value="fliS"/>
    <property type="match status" value="1"/>
</dbReference>
<keyword evidence="8" id="KW-0966">Cell projection</keyword>
<dbReference type="GO" id="GO:0005829">
    <property type="term" value="C:cytosol"/>
    <property type="evidence" value="ECO:0007669"/>
    <property type="project" value="UniProtKB-SubCell"/>
</dbReference>
<reference evidence="8 9" key="1">
    <citation type="submission" date="2018-06" db="EMBL/GenBank/DDBJ databases">
        <authorList>
            <consortium name="Pathogen Informatics"/>
            <person name="Doyle S."/>
        </authorList>
    </citation>
    <scope>NUCLEOTIDE SEQUENCE [LARGE SCALE GENOMIC DNA]</scope>
    <source>
        <strain evidence="8 9">NCTC10060</strain>
    </source>
</reference>
<organism evidence="8 9">
    <name type="scientific">Salmonella diarizonae</name>
    <dbReference type="NCBI Taxonomy" id="59204"/>
    <lineage>
        <taxon>Bacteria</taxon>
        <taxon>Pseudomonadati</taxon>
        <taxon>Pseudomonadota</taxon>
        <taxon>Gammaproteobacteria</taxon>
        <taxon>Enterobacterales</taxon>
        <taxon>Enterobacteriaceae</taxon>
        <taxon>Salmonella</taxon>
    </lineage>
</organism>
<dbReference type="PIRSF" id="PIRSF039090">
    <property type="entry name" value="Flis"/>
    <property type="match status" value="1"/>
</dbReference>
<dbReference type="Proteomes" id="UP000254633">
    <property type="component" value="Unassembled WGS sequence"/>
</dbReference>
<dbReference type="CDD" id="cd16098">
    <property type="entry name" value="FliS"/>
    <property type="match status" value="1"/>
</dbReference>
<dbReference type="SUPFAM" id="SSF101116">
    <property type="entry name" value="Flagellar export chaperone FliS"/>
    <property type="match status" value="1"/>
</dbReference>
<keyword evidence="5" id="KW-0143">Chaperone</keyword>
<keyword evidence="8" id="KW-0969">Cilium</keyword>
<dbReference type="PANTHER" id="PTHR34773">
    <property type="entry name" value="FLAGELLAR SECRETION CHAPERONE FLIS"/>
    <property type="match status" value="1"/>
</dbReference>
<dbReference type="Pfam" id="PF02561">
    <property type="entry name" value="FliS"/>
    <property type="match status" value="1"/>
</dbReference>
<dbReference type="FunFam" id="1.20.120.340:FF:000001">
    <property type="entry name" value="Flagellar secretion chaperone FliS"/>
    <property type="match status" value="1"/>
</dbReference>
<sequence>MYTASGIKAYAQVSVESAVMSASPHQLIEMLFDGANSALVRARLFLEQGDVVAKGEALSKAINIIDNGLKAGLDQEKGGEIATNLSELYDYMIRRLLQANLRNDAQAIEEVEGLLSNIAEAWKQISRKHLSRSLVNDLNRGVYQPLAAYCAAQSIAA</sequence>
<protein>
    <recommendedName>
        <fullName evidence="6 7">Flagellar secretion chaperone FliS</fullName>
    </recommendedName>
</protein>
<dbReference type="Gene3D" id="1.20.120.340">
    <property type="entry name" value="Flagellar protein FliS"/>
    <property type="match status" value="1"/>
</dbReference>
<comment type="similarity">
    <text evidence="2 7">Belongs to the FliS family.</text>
</comment>
<evidence type="ECO:0000256" key="7">
    <source>
        <dbReference type="PIRNR" id="PIRNR039090"/>
    </source>
</evidence>
<name>A0A379U089_SALDZ</name>
<keyword evidence="4 7" id="KW-1005">Bacterial flagellum biogenesis</keyword>
<evidence type="ECO:0000256" key="6">
    <source>
        <dbReference type="ARBA" id="ARBA00069985"/>
    </source>
</evidence>
<dbReference type="GO" id="GO:0044780">
    <property type="term" value="P:bacterial-type flagellum assembly"/>
    <property type="evidence" value="ECO:0007669"/>
    <property type="project" value="InterPro"/>
</dbReference>
<comment type="subcellular location">
    <subcellularLocation>
        <location evidence="1 7">Cytoplasm</location>
        <location evidence="1 7">Cytosol</location>
    </subcellularLocation>
</comment>
<keyword evidence="8" id="KW-0282">Flagellum</keyword>
<keyword evidence="3 7" id="KW-0963">Cytoplasm</keyword>
<dbReference type="InterPro" id="IPR036584">
    <property type="entry name" value="FliS_sf"/>
</dbReference>
<evidence type="ECO:0000256" key="3">
    <source>
        <dbReference type="ARBA" id="ARBA00022490"/>
    </source>
</evidence>
<evidence type="ECO:0000313" key="9">
    <source>
        <dbReference type="Proteomes" id="UP000254633"/>
    </source>
</evidence>